<evidence type="ECO:0000313" key="1">
    <source>
        <dbReference type="EMBL" id="KAF4503810.1"/>
    </source>
</evidence>
<dbReference type="EMBL" id="JAAVMX010000014">
    <property type="protein sequence ID" value="KAF4503810.1"/>
    <property type="molecule type" value="Genomic_DNA"/>
</dbReference>
<gene>
    <name evidence="2" type="ORF">G6O67_006946</name>
    <name evidence="1" type="ORF">G6O67_008862</name>
</gene>
<reference evidence="1 3" key="1">
    <citation type="journal article" date="2020" name="Genome Biol. Evol.">
        <title>A new high-quality draft genome assembly of the Chinese cordyceps Ophiocordyceps sinensis.</title>
        <authorList>
            <person name="Shu R."/>
            <person name="Zhang J."/>
            <person name="Meng Q."/>
            <person name="Zhang H."/>
            <person name="Zhou G."/>
            <person name="Li M."/>
            <person name="Wu P."/>
            <person name="Zhao Y."/>
            <person name="Chen C."/>
            <person name="Qin Q."/>
        </authorList>
    </citation>
    <scope>NUCLEOTIDE SEQUENCE [LARGE SCALE GENOMIC DNA]</scope>
    <source>
        <strain evidence="1 3">IOZ07</strain>
    </source>
</reference>
<comment type="caution">
    <text evidence="1">The sequence shown here is derived from an EMBL/GenBank/DDBJ whole genome shotgun (WGS) entry which is preliminary data.</text>
</comment>
<keyword evidence="3" id="KW-1185">Reference proteome</keyword>
<evidence type="ECO:0000313" key="3">
    <source>
        <dbReference type="Proteomes" id="UP000557566"/>
    </source>
</evidence>
<dbReference type="Gene3D" id="1.25.40.10">
    <property type="entry name" value="Tetratricopeptide repeat domain"/>
    <property type="match status" value="1"/>
</dbReference>
<sequence>MAARHCQVARGLYRRLQLPILARRLPPSDTLRAAGAHSPWNLGQTRAYAPVHAPGKALRLKTDTLTIDDFTRETFHGIVSRNPETFHRLSADEYYDCFERFTEARRQAAKPWAVSFNDGEEIPVQVLHDLGCFMRHHTRVPGADIWSMVLWASASELGYVLSTLSLVQNLVMSDMYMAIVQMRNVEARFQRLVAGGKDPDALTIEGQRLFKQGRLEPAVAMFQRALKAWSSDFELRWRCLLWQGKAYLKLGRTEEAMKMFEPLVEYGYVEAEVELAKLLRTTDPERARQLMYAAACKGGSTDMFTFLSEMALEEALATQTTNKRGSKESRRWAVEWSRLANLRADH</sequence>
<dbReference type="EMBL" id="JAAVMX010000007">
    <property type="protein sequence ID" value="KAF4506913.1"/>
    <property type="molecule type" value="Genomic_DNA"/>
</dbReference>
<dbReference type="SUPFAM" id="SSF48452">
    <property type="entry name" value="TPR-like"/>
    <property type="match status" value="1"/>
</dbReference>
<accession>A0A8H4LR18</accession>
<protein>
    <recommendedName>
        <fullName evidence="4">Tetratricopeptide-like helical</fullName>
    </recommendedName>
</protein>
<dbReference type="OrthoDB" id="5379420at2759"/>
<dbReference type="Proteomes" id="UP000557566">
    <property type="component" value="Unassembled WGS sequence"/>
</dbReference>
<evidence type="ECO:0008006" key="4">
    <source>
        <dbReference type="Google" id="ProtNLM"/>
    </source>
</evidence>
<dbReference type="AlphaFoldDB" id="A0A8H4LR18"/>
<dbReference type="InterPro" id="IPR011990">
    <property type="entry name" value="TPR-like_helical_dom_sf"/>
</dbReference>
<dbReference type="Pfam" id="PF13432">
    <property type="entry name" value="TPR_16"/>
    <property type="match status" value="1"/>
</dbReference>
<name>A0A8H4LR18_9HYPO</name>
<organism evidence="1 3">
    <name type="scientific">Ophiocordyceps sinensis</name>
    <dbReference type="NCBI Taxonomy" id="72228"/>
    <lineage>
        <taxon>Eukaryota</taxon>
        <taxon>Fungi</taxon>
        <taxon>Dikarya</taxon>
        <taxon>Ascomycota</taxon>
        <taxon>Pezizomycotina</taxon>
        <taxon>Sordariomycetes</taxon>
        <taxon>Hypocreomycetidae</taxon>
        <taxon>Hypocreales</taxon>
        <taxon>Ophiocordycipitaceae</taxon>
        <taxon>Ophiocordyceps</taxon>
    </lineage>
</organism>
<proteinExistence type="predicted"/>
<evidence type="ECO:0000313" key="2">
    <source>
        <dbReference type="EMBL" id="KAF4506913.1"/>
    </source>
</evidence>